<keyword evidence="3" id="KW-1185">Reference proteome</keyword>
<feature type="compositionally biased region" description="Gly residues" evidence="1">
    <location>
        <begin position="189"/>
        <end position="202"/>
    </location>
</feature>
<dbReference type="AlphaFoldDB" id="A0AAW1N5J6"/>
<feature type="compositionally biased region" description="Polar residues" evidence="1">
    <location>
        <begin position="99"/>
        <end position="114"/>
    </location>
</feature>
<sequence length="231" mass="25420">MVQDEQLSTAGGDEAHHHLDYAAESFWVSQDAELDWLDRNAVIDRKDSGKASLPPSSNGSNRFSGSIKTKPSIIGLPKPTKPNYRRPCKASSVRLFPKRTNSVGNNKSEPSSPKVSCMGRVRSRRGKSRRNKSAVQDTKPGFWNNFRAMFRPKSHDNGNNNSNDNSSSNNKTKNQKQKKKKREFESNEGTGGGAAEAPGLGGVKRFASARRSDGWASELEVNMSRDGAHTE</sequence>
<organism evidence="2 3">
    <name type="scientific">Saponaria officinalis</name>
    <name type="common">Common soapwort</name>
    <name type="synonym">Lychnis saponaria</name>
    <dbReference type="NCBI Taxonomy" id="3572"/>
    <lineage>
        <taxon>Eukaryota</taxon>
        <taxon>Viridiplantae</taxon>
        <taxon>Streptophyta</taxon>
        <taxon>Embryophyta</taxon>
        <taxon>Tracheophyta</taxon>
        <taxon>Spermatophyta</taxon>
        <taxon>Magnoliopsida</taxon>
        <taxon>eudicotyledons</taxon>
        <taxon>Gunneridae</taxon>
        <taxon>Pentapetalae</taxon>
        <taxon>Caryophyllales</taxon>
        <taxon>Caryophyllaceae</taxon>
        <taxon>Caryophylleae</taxon>
        <taxon>Saponaria</taxon>
    </lineage>
</organism>
<dbReference type="PANTHER" id="PTHR34120">
    <property type="entry name" value="EXPRESSED PROTEIN"/>
    <property type="match status" value="1"/>
</dbReference>
<name>A0AAW1N5J6_SAPOF</name>
<dbReference type="PANTHER" id="PTHR34120:SF2">
    <property type="entry name" value="OS01G0860900 PROTEIN"/>
    <property type="match status" value="1"/>
</dbReference>
<accession>A0AAW1N5J6</accession>
<proteinExistence type="predicted"/>
<protein>
    <submittedName>
        <fullName evidence="2">Uncharacterized protein</fullName>
    </submittedName>
</protein>
<comment type="caution">
    <text evidence="2">The sequence shown here is derived from an EMBL/GenBank/DDBJ whole genome shotgun (WGS) entry which is preliminary data.</text>
</comment>
<evidence type="ECO:0000256" key="1">
    <source>
        <dbReference type="SAM" id="MobiDB-lite"/>
    </source>
</evidence>
<reference evidence="2" key="1">
    <citation type="submission" date="2024-03" db="EMBL/GenBank/DDBJ databases">
        <title>WGS assembly of Saponaria officinalis var. Norfolk2.</title>
        <authorList>
            <person name="Jenkins J."/>
            <person name="Shu S."/>
            <person name="Grimwood J."/>
            <person name="Barry K."/>
            <person name="Goodstein D."/>
            <person name="Schmutz J."/>
            <person name="Leebens-Mack J."/>
            <person name="Osbourn A."/>
        </authorList>
    </citation>
    <scope>NUCLEOTIDE SEQUENCE [LARGE SCALE GENOMIC DNA]</scope>
    <source>
        <strain evidence="2">JIC</strain>
    </source>
</reference>
<dbReference type="EMBL" id="JBDFQZ010000001">
    <property type="protein sequence ID" value="KAK9755296.1"/>
    <property type="molecule type" value="Genomic_DNA"/>
</dbReference>
<gene>
    <name evidence="2" type="ORF">RND81_01G016100</name>
</gene>
<dbReference type="Proteomes" id="UP001443914">
    <property type="component" value="Unassembled WGS sequence"/>
</dbReference>
<evidence type="ECO:0000313" key="2">
    <source>
        <dbReference type="EMBL" id="KAK9755296.1"/>
    </source>
</evidence>
<feature type="region of interest" description="Disordered" evidence="1">
    <location>
        <begin position="46"/>
        <end position="231"/>
    </location>
</feature>
<evidence type="ECO:0000313" key="3">
    <source>
        <dbReference type="Proteomes" id="UP001443914"/>
    </source>
</evidence>
<feature type="compositionally biased region" description="Polar residues" evidence="1">
    <location>
        <begin position="54"/>
        <end position="69"/>
    </location>
</feature>
<feature type="compositionally biased region" description="Basic residues" evidence="1">
    <location>
        <begin position="121"/>
        <end position="132"/>
    </location>
</feature>
<feature type="compositionally biased region" description="Low complexity" evidence="1">
    <location>
        <begin position="157"/>
        <end position="172"/>
    </location>
</feature>